<dbReference type="SUPFAM" id="SSF52266">
    <property type="entry name" value="SGNH hydrolase"/>
    <property type="match status" value="1"/>
</dbReference>
<sequence length="443" mass="48695">MASSLFSLRCVLIALALPAVLTVSNLHADPEKGFFLKNGDRVVFYGDSITDQRLYTSFVETYVLTRFPTMDITFVHSGWGGDTVAGGKTSGSIDTRLERDVFVYKPTVMTVMLGMNDGRYRPFDQQLFDAYRTGMASIVEKARERFPDIRITLLRPTPYDEVTRGLDGKVAGGYNPVLIRFGDAVQKIAEDNNQTVIDLNAPMVALLEKAKSLDAPVSEKIIPDHIHPLKAGQLAMAFELLRAWNAPSLVTDVGIDVANRKFTAAANTKATDLAIADGKISWTQLDDALPMPVDRENPETALVLRCIDFDGLLDQQTLRVTGADGPAYRLLIDGQTMGEFTSAQLSEGINLAKLPTPMIAQAEKVHDLTLKRTALVQTRRNTFQVPYANSEEPIKGNLERLMGSLDDAAESARSIQRQMAVPVPHRYELVPVSSPAPEKTAAR</sequence>
<dbReference type="PANTHER" id="PTHR30383">
    <property type="entry name" value="THIOESTERASE 1/PROTEASE 1/LYSOPHOSPHOLIPASE L1"/>
    <property type="match status" value="1"/>
</dbReference>
<dbReference type="STRING" id="690879.TSACC_3301"/>
<dbReference type="Pfam" id="PF13472">
    <property type="entry name" value="Lipase_GDSL_2"/>
    <property type="match status" value="1"/>
</dbReference>
<dbReference type="PANTHER" id="PTHR30383:SF5">
    <property type="entry name" value="SGNH HYDROLASE-TYPE ESTERASE DOMAIN-CONTAINING PROTEIN"/>
    <property type="match status" value="1"/>
</dbReference>
<dbReference type="InParanoid" id="A0A146GF25"/>
<dbReference type="AlphaFoldDB" id="A0A146GF25"/>
<dbReference type="GO" id="GO:0004622">
    <property type="term" value="F:phosphatidylcholine lysophospholipase activity"/>
    <property type="evidence" value="ECO:0007669"/>
    <property type="project" value="TreeGrafter"/>
</dbReference>
<dbReference type="InterPro" id="IPR013830">
    <property type="entry name" value="SGNH_hydro"/>
</dbReference>
<reference evidence="4" key="1">
    <citation type="journal article" date="2017" name="Genome Announc.">
        <title>Draft Genome Sequence of Terrimicrobium sacchariphilum NM-5T, a Facultative Anaerobic Soil Bacterium of the Class Spartobacteria.</title>
        <authorList>
            <person name="Qiu Y.L."/>
            <person name="Tourlousse D.M."/>
            <person name="Matsuura N."/>
            <person name="Ohashi A."/>
            <person name="Sekiguchi Y."/>
        </authorList>
    </citation>
    <scope>NUCLEOTIDE SEQUENCE [LARGE SCALE GENOMIC DNA]</scope>
    <source>
        <strain evidence="4">NM-5</strain>
    </source>
</reference>
<dbReference type="EMBL" id="BDCO01000003">
    <property type="protein sequence ID" value="GAT35237.1"/>
    <property type="molecule type" value="Genomic_DNA"/>
</dbReference>
<name>A0A146GF25_TERSA</name>
<feature type="chain" id="PRO_5007524842" evidence="1">
    <location>
        <begin position="29"/>
        <end position="443"/>
    </location>
</feature>
<keyword evidence="1" id="KW-0732">Signal</keyword>
<proteinExistence type="predicted"/>
<dbReference type="CDD" id="cd01834">
    <property type="entry name" value="SGNH_hydrolase_like_2"/>
    <property type="match status" value="1"/>
</dbReference>
<dbReference type="Proteomes" id="UP000076023">
    <property type="component" value="Unassembled WGS sequence"/>
</dbReference>
<comment type="caution">
    <text evidence="3">The sequence shown here is derived from an EMBL/GenBank/DDBJ whole genome shotgun (WGS) entry which is preliminary data.</text>
</comment>
<evidence type="ECO:0000259" key="2">
    <source>
        <dbReference type="Pfam" id="PF13472"/>
    </source>
</evidence>
<evidence type="ECO:0000256" key="1">
    <source>
        <dbReference type="SAM" id="SignalP"/>
    </source>
</evidence>
<dbReference type="Gene3D" id="3.40.50.1110">
    <property type="entry name" value="SGNH hydrolase"/>
    <property type="match status" value="1"/>
</dbReference>
<evidence type="ECO:0000313" key="3">
    <source>
        <dbReference type="EMBL" id="GAT35237.1"/>
    </source>
</evidence>
<accession>A0A146GF25</accession>
<organism evidence="3 4">
    <name type="scientific">Terrimicrobium sacchariphilum</name>
    <dbReference type="NCBI Taxonomy" id="690879"/>
    <lineage>
        <taxon>Bacteria</taxon>
        <taxon>Pseudomonadati</taxon>
        <taxon>Verrucomicrobiota</taxon>
        <taxon>Terrimicrobiia</taxon>
        <taxon>Terrimicrobiales</taxon>
        <taxon>Terrimicrobiaceae</taxon>
        <taxon>Terrimicrobium</taxon>
    </lineage>
</organism>
<feature type="signal peptide" evidence="1">
    <location>
        <begin position="1"/>
        <end position="28"/>
    </location>
</feature>
<gene>
    <name evidence="3" type="ORF">TSACC_3301</name>
</gene>
<feature type="domain" description="SGNH hydrolase-type esterase" evidence="2">
    <location>
        <begin position="44"/>
        <end position="233"/>
    </location>
</feature>
<keyword evidence="4" id="KW-1185">Reference proteome</keyword>
<dbReference type="RefSeq" id="WP_075081069.1">
    <property type="nucleotide sequence ID" value="NZ_BDCO01000003.1"/>
</dbReference>
<protein>
    <submittedName>
        <fullName evidence="3">LysophospholiPASe L1</fullName>
    </submittedName>
</protein>
<evidence type="ECO:0000313" key="4">
    <source>
        <dbReference type="Proteomes" id="UP000076023"/>
    </source>
</evidence>
<dbReference type="OrthoDB" id="186847at2"/>
<dbReference type="InterPro" id="IPR036514">
    <property type="entry name" value="SGNH_hydro_sf"/>
</dbReference>
<dbReference type="InterPro" id="IPR051532">
    <property type="entry name" value="Ester_Hydrolysis_Enzymes"/>
</dbReference>